<sequence>MAPPNAAAQLTAVRAHPLVVQSVPYPTPGEGEIIIKVAAAAVNPMDWMIQTLGENLFPWLQYPLTLGNDAAGTVVEVGPGVTKFKVGDRVVGLNAASMHAAPGLFQKDLLALDYPSVDNVKPNGKTLLVWAGASSVGSNAVQLAAAAGYEVITTSSPKNFDYCKKLGASQVFDYNSKTITQDLIKAFEGKTSAGGFAVHPASAEIVFEVVAKSNGTKFVTTAFEVPEKVPEGIVAKMVWGGSLKDNEVGPLIFDQYLPAALAKKKFQCAPHAVVFGEGLDKVQDAWDQLKAQGASAKKLVITL</sequence>
<evidence type="ECO:0000313" key="2">
    <source>
        <dbReference type="Proteomes" id="UP001143856"/>
    </source>
</evidence>
<protein>
    <submittedName>
        <fullName evidence="1">Uncharacterized protein</fullName>
    </submittedName>
</protein>
<dbReference type="Proteomes" id="UP001143856">
    <property type="component" value="Unassembled WGS sequence"/>
</dbReference>
<accession>A0ACC1PSH0</accession>
<reference evidence="1" key="1">
    <citation type="submission" date="2022-10" db="EMBL/GenBank/DDBJ databases">
        <title>Genome Sequence of Xylaria curta.</title>
        <authorList>
            <person name="Buettner E."/>
        </authorList>
    </citation>
    <scope>NUCLEOTIDE SEQUENCE</scope>
    <source>
        <strain evidence="1">Babe10</strain>
    </source>
</reference>
<organism evidence="1 2">
    <name type="scientific">Xylaria curta</name>
    <dbReference type="NCBI Taxonomy" id="42375"/>
    <lineage>
        <taxon>Eukaryota</taxon>
        <taxon>Fungi</taxon>
        <taxon>Dikarya</taxon>
        <taxon>Ascomycota</taxon>
        <taxon>Pezizomycotina</taxon>
        <taxon>Sordariomycetes</taxon>
        <taxon>Xylariomycetidae</taxon>
        <taxon>Xylariales</taxon>
        <taxon>Xylariaceae</taxon>
        <taxon>Xylaria</taxon>
    </lineage>
</organism>
<comment type="caution">
    <text evidence="1">The sequence shown here is derived from an EMBL/GenBank/DDBJ whole genome shotgun (WGS) entry which is preliminary data.</text>
</comment>
<name>A0ACC1PSH0_9PEZI</name>
<proteinExistence type="predicted"/>
<evidence type="ECO:0000313" key="1">
    <source>
        <dbReference type="EMBL" id="KAJ2998459.1"/>
    </source>
</evidence>
<gene>
    <name evidence="1" type="ORF">NUW58_g296</name>
</gene>
<dbReference type="EMBL" id="JAPDGR010000025">
    <property type="protein sequence ID" value="KAJ2998459.1"/>
    <property type="molecule type" value="Genomic_DNA"/>
</dbReference>
<keyword evidence="2" id="KW-1185">Reference proteome</keyword>